<dbReference type="Proteomes" id="UP000597444">
    <property type="component" value="Unassembled WGS sequence"/>
</dbReference>
<protein>
    <submittedName>
        <fullName evidence="4">Uncharacterized protein</fullName>
    </submittedName>
</protein>
<evidence type="ECO:0000256" key="2">
    <source>
        <dbReference type="SAM" id="MobiDB-lite"/>
    </source>
</evidence>
<feature type="transmembrane region" description="Helical" evidence="3">
    <location>
        <begin position="447"/>
        <end position="470"/>
    </location>
</feature>
<evidence type="ECO:0000313" key="5">
    <source>
        <dbReference type="Proteomes" id="UP000597444"/>
    </source>
</evidence>
<keyword evidence="5" id="KW-1185">Reference proteome</keyword>
<keyword evidence="3" id="KW-0472">Membrane</keyword>
<accession>A0A8J3N1Z1</accession>
<feature type="transmembrane region" description="Helical" evidence="3">
    <location>
        <begin position="408"/>
        <end position="427"/>
    </location>
</feature>
<dbReference type="EMBL" id="BNJK01000001">
    <property type="protein sequence ID" value="GHO93038.1"/>
    <property type="molecule type" value="Genomic_DNA"/>
</dbReference>
<keyword evidence="3" id="KW-0812">Transmembrane</keyword>
<name>A0A8J3N1Z1_9CHLR</name>
<feature type="transmembrane region" description="Helical" evidence="3">
    <location>
        <begin position="325"/>
        <end position="345"/>
    </location>
</feature>
<reference evidence="4" key="1">
    <citation type="submission" date="2020-10" db="EMBL/GenBank/DDBJ databases">
        <title>Taxonomic study of unclassified bacteria belonging to the class Ktedonobacteria.</title>
        <authorList>
            <person name="Yabe S."/>
            <person name="Wang C.M."/>
            <person name="Zheng Y."/>
            <person name="Sakai Y."/>
            <person name="Cavaletti L."/>
            <person name="Monciardini P."/>
            <person name="Donadio S."/>
        </authorList>
    </citation>
    <scope>NUCLEOTIDE SEQUENCE</scope>
    <source>
        <strain evidence="4">ID150040</strain>
    </source>
</reference>
<dbReference type="AlphaFoldDB" id="A0A8J3N1Z1"/>
<evidence type="ECO:0000256" key="1">
    <source>
        <dbReference type="SAM" id="Coils"/>
    </source>
</evidence>
<feature type="region of interest" description="Disordered" evidence="2">
    <location>
        <begin position="274"/>
        <end position="296"/>
    </location>
</feature>
<comment type="caution">
    <text evidence="4">The sequence shown here is derived from an EMBL/GenBank/DDBJ whole genome shotgun (WGS) entry which is preliminary data.</text>
</comment>
<feature type="region of interest" description="Disordered" evidence="2">
    <location>
        <begin position="544"/>
        <end position="567"/>
    </location>
</feature>
<feature type="transmembrane region" description="Helical" evidence="3">
    <location>
        <begin position="365"/>
        <end position="387"/>
    </location>
</feature>
<keyword evidence="1" id="KW-0175">Coiled coil</keyword>
<keyword evidence="3" id="KW-1133">Transmembrane helix</keyword>
<feature type="coiled-coil region" evidence="1">
    <location>
        <begin position="480"/>
        <end position="523"/>
    </location>
</feature>
<evidence type="ECO:0000256" key="3">
    <source>
        <dbReference type="SAM" id="Phobius"/>
    </source>
</evidence>
<sequence>MDRAARRQALQDFLQFCQQTNRHPLGITVAELPHRLAEYVEDDPYADSALAYQAATETEKAQLHQDFWNYLPALREREARGLYFLRVPFREAGQKGGLPMGAPSFPKAIPCALCGGPGGSSTCGQCRRPVCQNCRRDTFFEVCCRACAEQGKGVRSAQEIDQAQERVRNNEALTEQARQRALALLEQERVRGASRPQQKGALSMEQQQQPLVFVDQRGREHESGLSEEEYLELQRKQAREAAERLQQANERAHQPGFFARLASSLFGQRNTDDGPATVGNGRLLPPVYTDGPTKSTSVMTQEELRVRRMNLVESARHGRPFHESVMLFFLRIWLFVGPIAFVALTTSEVAYILTSLVAPGDNGTYIIWGGALFIDLAMMFTTFGVAIKRRDLAEKREVNGSVSKREEMEVTFGTLMWLIFAIINGISQSAFLLHIISASRNANMNTLYVFVASRVVGFLLGDAVTAFFLAKVDNSALKLIARGEREKAALYRDIAQAEGERQMVEAKAEADILLLQIKVQQEREDAEFLATLKRQVFADILSRRSGPAARSDDSQKGARVLGSGPRS</sequence>
<organism evidence="4 5">
    <name type="scientific">Reticulibacter mediterranei</name>
    <dbReference type="NCBI Taxonomy" id="2778369"/>
    <lineage>
        <taxon>Bacteria</taxon>
        <taxon>Bacillati</taxon>
        <taxon>Chloroflexota</taxon>
        <taxon>Ktedonobacteria</taxon>
        <taxon>Ktedonobacterales</taxon>
        <taxon>Reticulibacteraceae</taxon>
        <taxon>Reticulibacter</taxon>
    </lineage>
</organism>
<evidence type="ECO:0000313" key="4">
    <source>
        <dbReference type="EMBL" id="GHO93038.1"/>
    </source>
</evidence>
<proteinExistence type="predicted"/>
<dbReference type="RefSeq" id="WP_220203844.1">
    <property type="nucleotide sequence ID" value="NZ_BNJK01000001.1"/>
</dbReference>
<gene>
    <name evidence="4" type="ORF">KSF_030860</name>
</gene>